<protein>
    <submittedName>
        <fullName evidence="1">Acyl-CoA dehydrogenase</fullName>
    </submittedName>
</protein>
<organism evidence="1 2">
    <name type="scientific">Pseudomonas mangiferae</name>
    <dbReference type="NCBI Taxonomy" id="2593654"/>
    <lineage>
        <taxon>Bacteria</taxon>
        <taxon>Pseudomonadati</taxon>
        <taxon>Pseudomonadota</taxon>
        <taxon>Gammaproteobacteria</taxon>
        <taxon>Pseudomonadales</taxon>
        <taxon>Pseudomonadaceae</taxon>
        <taxon>Pseudomonas</taxon>
    </lineage>
</organism>
<name>A0A553GVH7_9PSED</name>
<dbReference type="GO" id="GO:0016627">
    <property type="term" value="F:oxidoreductase activity, acting on the CH-CH group of donors"/>
    <property type="evidence" value="ECO:0007669"/>
    <property type="project" value="InterPro"/>
</dbReference>
<dbReference type="SUPFAM" id="SSF56645">
    <property type="entry name" value="Acyl-CoA dehydrogenase NM domain-like"/>
    <property type="match status" value="1"/>
</dbReference>
<dbReference type="Gene3D" id="2.40.110.10">
    <property type="entry name" value="Butyryl-CoA Dehydrogenase, subunit A, domain 2"/>
    <property type="match status" value="1"/>
</dbReference>
<dbReference type="Proteomes" id="UP000315235">
    <property type="component" value="Unassembled WGS sequence"/>
</dbReference>
<evidence type="ECO:0000313" key="1">
    <source>
        <dbReference type="EMBL" id="TRX73540.1"/>
    </source>
</evidence>
<dbReference type="AlphaFoldDB" id="A0A553GVH7"/>
<sequence length="336" mass="36093">MTNPAALTEFLRTLPPGLDAMALGQTLTAMVGEGLDALPLPGSGQTLERWRMLAQVAAQDLGLCKLYEGHTDALAIMAELGADAPPPRSTWGTWAAEPPQARVTLHGDAEQVRLRGRKAWCSGAAVVSHGLLTAWDDAGRQCLVAVDLNQPGVRITSDGWQAVGMAATASVDMLFDDAEARRIGPPAGYLERPGFWQGGAGIAACWYGGTEALAEYLRASASRRDDPHALAHLGRVDTLLQGARSALAACATWIDRHPREDAQWHTRRVRALVEECAETVQAAVGRALGAQPFCREAHFARLAADLPVYLRQSHGERDLAVLGERVRNESTGSWKL</sequence>
<reference evidence="1 2" key="1">
    <citation type="submission" date="2019-07" db="EMBL/GenBank/DDBJ databases">
        <title>Pseudomonas mangiferae sp. nov., isolated from bark of mango tree in Thailand.</title>
        <authorList>
            <person name="Srisuk N."/>
            <person name="Anurat P."/>
        </authorList>
    </citation>
    <scope>NUCLEOTIDE SEQUENCE [LARGE SCALE GENOMIC DNA]</scope>
    <source>
        <strain evidence="1 2">DMKU_BBB3-04</strain>
    </source>
</reference>
<comment type="caution">
    <text evidence="1">The sequence shown here is derived from an EMBL/GenBank/DDBJ whole genome shotgun (WGS) entry which is preliminary data.</text>
</comment>
<dbReference type="InterPro" id="IPR046373">
    <property type="entry name" value="Acyl-CoA_Oxase/DH_mid-dom_sf"/>
</dbReference>
<evidence type="ECO:0000313" key="2">
    <source>
        <dbReference type="Proteomes" id="UP000315235"/>
    </source>
</evidence>
<dbReference type="OrthoDB" id="107064at2"/>
<gene>
    <name evidence="1" type="ORF">FM069_17430</name>
</gene>
<accession>A0A553GVH7</accession>
<dbReference type="EMBL" id="VJOY01000014">
    <property type="protein sequence ID" value="TRX73540.1"/>
    <property type="molecule type" value="Genomic_DNA"/>
</dbReference>
<dbReference type="InterPro" id="IPR009100">
    <property type="entry name" value="AcylCoA_DH/oxidase_NM_dom_sf"/>
</dbReference>
<dbReference type="RefSeq" id="WP_143489652.1">
    <property type="nucleotide sequence ID" value="NZ_VJOY01000014.1"/>
</dbReference>
<keyword evidence="2" id="KW-1185">Reference proteome</keyword>
<proteinExistence type="predicted"/>